<dbReference type="EMBL" id="JAQQWL010000002">
    <property type="protein sequence ID" value="KAK8087500.1"/>
    <property type="molecule type" value="Genomic_DNA"/>
</dbReference>
<evidence type="ECO:0000256" key="2">
    <source>
        <dbReference type="SAM" id="SignalP"/>
    </source>
</evidence>
<feature type="chain" id="PRO_5045633612" evidence="2">
    <location>
        <begin position="20"/>
        <end position="113"/>
    </location>
</feature>
<dbReference type="RefSeq" id="XP_066722024.1">
    <property type="nucleotide sequence ID" value="XM_066853883.1"/>
</dbReference>
<keyword evidence="2" id="KW-0732">Signal</keyword>
<evidence type="ECO:0000313" key="4">
    <source>
        <dbReference type="Proteomes" id="UP001480595"/>
    </source>
</evidence>
<feature type="signal peptide" evidence="2">
    <location>
        <begin position="1"/>
        <end position="19"/>
    </location>
</feature>
<gene>
    <name evidence="3" type="ORF">PG994_002474</name>
</gene>
<accession>A0ABR1WWG8</accession>
<sequence>MRGRLALRLGTLCWTLCSGWIACFTRVSPARDAADQPALAEQWRARSAAQKWRLWWKWGFRHKYPVELLGPDPRNMQVAGAAPGTKSEEEGVQGPQVQQVQATTSTPAAPAAR</sequence>
<dbReference type="Proteomes" id="UP001480595">
    <property type="component" value="Unassembled WGS sequence"/>
</dbReference>
<organism evidence="3 4">
    <name type="scientific">Apiospora phragmitis</name>
    <dbReference type="NCBI Taxonomy" id="2905665"/>
    <lineage>
        <taxon>Eukaryota</taxon>
        <taxon>Fungi</taxon>
        <taxon>Dikarya</taxon>
        <taxon>Ascomycota</taxon>
        <taxon>Pezizomycotina</taxon>
        <taxon>Sordariomycetes</taxon>
        <taxon>Xylariomycetidae</taxon>
        <taxon>Amphisphaeriales</taxon>
        <taxon>Apiosporaceae</taxon>
        <taxon>Apiospora</taxon>
    </lineage>
</organism>
<dbReference type="GeneID" id="92086946"/>
<feature type="compositionally biased region" description="Low complexity" evidence="1">
    <location>
        <begin position="92"/>
        <end position="113"/>
    </location>
</feature>
<reference evidence="3 4" key="1">
    <citation type="submission" date="2023-01" db="EMBL/GenBank/DDBJ databases">
        <title>Analysis of 21 Apiospora genomes using comparative genomics revels a genus with tremendous synthesis potential of carbohydrate active enzymes and secondary metabolites.</title>
        <authorList>
            <person name="Sorensen T."/>
        </authorList>
    </citation>
    <scope>NUCLEOTIDE SEQUENCE [LARGE SCALE GENOMIC DNA]</scope>
    <source>
        <strain evidence="3 4">CBS 135458</strain>
    </source>
</reference>
<dbReference type="PROSITE" id="PS51257">
    <property type="entry name" value="PROKAR_LIPOPROTEIN"/>
    <property type="match status" value="1"/>
</dbReference>
<evidence type="ECO:0000256" key="1">
    <source>
        <dbReference type="SAM" id="MobiDB-lite"/>
    </source>
</evidence>
<proteinExistence type="predicted"/>
<comment type="caution">
    <text evidence="3">The sequence shown here is derived from an EMBL/GenBank/DDBJ whole genome shotgun (WGS) entry which is preliminary data.</text>
</comment>
<feature type="region of interest" description="Disordered" evidence="1">
    <location>
        <begin position="73"/>
        <end position="113"/>
    </location>
</feature>
<evidence type="ECO:0000313" key="3">
    <source>
        <dbReference type="EMBL" id="KAK8087500.1"/>
    </source>
</evidence>
<protein>
    <submittedName>
        <fullName evidence="3">Uncharacterized protein</fullName>
    </submittedName>
</protein>
<name>A0ABR1WWG8_9PEZI</name>
<keyword evidence="4" id="KW-1185">Reference proteome</keyword>